<dbReference type="HAMAP" id="MF_00527">
    <property type="entry name" value="3MGH"/>
    <property type="match status" value="1"/>
</dbReference>
<dbReference type="GO" id="GO:0003677">
    <property type="term" value="F:DNA binding"/>
    <property type="evidence" value="ECO:0007669"/>
    <property type="project" value="InterPro"/>
</dbReference>
<dbReference type="Proteomes" id="UP000247681">
    <property type="component" value="Unassembled WGS sequence"/>
</dbReference>
<dbReference type="Pfam" id="PF02245">
    <property type="entry name" value="Pur_DNA_glyco"/>
    <property type="match status" value="1"/>
</dbReference>
<evidence type="ECO:0000256" key="4">
    <source>
        <dbReference type="ARBA" id="ARBA00023204"/>
    </source>
</evidence>
<dbReference type="EC" id="3.2.2.-" evidence="5"/>
<keyword evidence="7" id="KW-1185">Reference proteome</keyword>
<protein>
    <recommendedName>
        <fullName evidence="5">Putative 3-methyladenine DNA glycosylase</fullName>
        <ecNumber evidence="5">3.2.2.-</ecNumber>
    </recommendedName>
</protein>
<dbReference type="PANTHER" id="PTHR10429">
    <property type="entry name" value="DNA-3-METHYLADENINE GLYCOSYLASE"/>
    <property type="match status" value="1"/>
</dbReference>
<dbReference type="GO" id="GO:0003905">
    <property type="term" value="F:alkylbase DNA N-glycosylase activity"/>
    <property type="evidence" value="ECO:0007669"/>
    <property type="project" value="InterPro"/>
</dbReference>
<dbReference type="PANTHER" id="PTHR10429:SF0">
    <property type="entry name" value="DNA-3-METHYLADENINE GLYCOSYLASE"/>
    <property type="match status" value="1"/>
</dbReference>
<dbReference type="InterPro" id="IPR003180">
    <property type="entry name" value="MPG"/>
</dbReference>
<keyword evidence="2 5" id="KW-0227">DNA damage</keyword>
<keyword evidence="4 5" id="KW-0234">DNA repair</keyword>
<proteinExistence type="inferred from homology"/>
<gene>
    <name evidence="6" type="ORF">DMB68_08080</name>
</gene>
<dbReference type="InterPro" id="IPR011034">
    <property type="entry name" value="Formyl_transferase-like_C_sf"/>
</dbReference>
<evidence type="ECO:0000256" key="1">
    <source>
        <dbReference type="ARBA" id="ARBA00009232"/>
    </source>
</evidence>
<dbReference type="FunFam" id="3.10.300.10:FF:000001">
    <property type="entry name" value="Putative 3-methyladenine DNA glycosylase"/>
    <property type="match status" value="1"/>
</dbReference>
<dbReference type="AlphaFoldDB" id="A0A2V4C957"/>
<dbReference type="NCBIfam" id="TIGR00567">
    <property type="entry name" value="3mg"/>
    <property type="match status" value="1"/>
</dbReference>
<comment type="similarity">
    <text evidence="1 5">Belongs to the DNA glycosylase MPG family.</text>
</comment>
<evidence type="ECO:0000256" key="2">
    <source>
        <dbReference type="ARBA" id="ARBA00022763"/>
    </source>
</evidence>
<dbReference type="SUPFAM" id="SSF50486">
    <property type="entry name" value="FMT C-terminal domain-like"/>
    <property type="match status" value="1"/>
</dbReference>
<dbReference type="OrthoDB" id="9794313at2"/>
<dbReference type="InterPro" id="IPR036995">
    <property type="entry name" value="MPG_sf"/>
</dbReference>
<evidence type="ECO:0000256" key="3">
    <source>
        <dbReference type="ARBA" id="ARBA00022801"/>
    </source>
</evidence>
<organism evidence="6 7">
    <name type="scientific">Flavobacterium hydrophilum</name>
    <dbReference type="NCBI Taxonomy" id="2211445"/>
    <lineage>
        <taxon>Bacteria</taxon>
        <taxon>Pseudomonadati</taxon>
        <taxon>Bacteroidota</taxon>
        <taxon>Flavobacteriia</taxon>
        <taxon>Flavobacteriales</taxon>
        <taxon>Flavobacteriaceae</taxon>
        <taxon>Flavobacterium</taxon>
    </lineage>
</organism>
<dbReference type="GO" id="GO:0006284">
    <property type="term" value="P:base-excision repair"/>
    <property type="evidence" value="ECO:0007669"/>
    <property type="project" value="InterPro"/>
</dbReference>
<accession>A0A2V4C957</accession>
<name>A0A2V4C957_9FLAO</name>
<dbReference type="Gene3D" id="3.10.300.10">
    <property type="entry name" value="Methylpurine-DNA glycosylase (MPG)"/>
    <property type="match status" value="1"/>
</dbReference>
<reference evidence="6 7" key="1">
    <citation type="submission" date="2018-05" db="EMBL/GenBank/DDBJ databases">
        <title>Flavobacterium sp. strain IMCC34758, incomplete genome.</title>
        <authorList>
            <person name="Joung Y."/>
        </authorList>
    </citation>
    <scope>NUCLEOTIDE SEQUENCE [LARGE SCALE GENOMIC DNA]</scope>
    <source>
        <strain evidence="6 7">IMCC34758</strain>
    </source>
</reference>
<evidence type="ECO:0000313" key="7">
    <source>
        <dbReference type="Proteomes" id="UP000247681"/>
    </source>
</evidence>
<sequence>MPIYNHNNHTKLQLSYYLNPDVLFLAKDLLGKVLFTQINGEVTAGVIIETEAYFGVTDKASHAYGGRRTNRTETMYSEGGVSYVYLCYGIHHLFNIVSSVKGEPHAVLIRGIEPLIGKDIMEIRRNMSAVKAAISSGPGSVAKAMGIDKSFNQKDLTGEEIWIEDYNIRYNSDEIVSTPRVGVAYAQEDAFLPWRFFIKDNKYVSKPNKTIP</sequence>
<keyword evidence="3 5" id="KW-0378">Hydrolase</keyword>
<evidence type="ECO:0000313" key="6">
    <source>
        <dbReference type="EMBL" id="PXY47092.1"/>
    </source>
</evidence>
<comment type="caution">
    <text evidence="6">The sequence shown here is derived from an EMBL/GenBank/DDBJ whole genome shotgun (WGS) entry which is preliminary data.</text>
</comment>
<dbReference type="CDD" id="cd00540">
    <property type="entry name" value="AAG"/>
    <property type="match status" value="1"/>
</dbReference>
<evidence type="ECO:0000256" key="5">
    <source>
        <dbReference type="HAMAP-Rule" id="MF_00527"/>
    </source>
</evidence>
<dbReference type="EMBL" id="QJHL01000001">
    <property type="protein sequence ID" value="PXY47092.1"/>
    <property type="molecule type" value="Genomic_DNA"/>
</dbReference>
<dbReference type="RefSeq" id="WP_110346093.1">
    <property type="nucleotide sequence ID" value="NZ_QJHL01000001.1"/>
</dbReference>